<comment type="caution">
    <text evidence="3">The sequence shown here is derived from an EMBL/GenBank/DDBJ whole genome shotgun (WGS) entry which is preliminary data.</text>
</comment>
<dbReference type="PANTHER" id="PTHR12788">
    <property type="entry name" value="PROTEIN-TYROSINE SULFOTRANSFERASE 2"/>
    <property type="match status" value="1"/>
</dbReference>
<feature type="compositionally biased region" description="Polar residues" evidence="2">
    <location>
        <begin position="302"/>
        <end position="311"/>
    </location>
</feature>
<dbReference type="RefSeq" id="WP_142261367.1">
    <property type="nucleotide sequence ID" value="NZ_BMPV01000002.1"/>
</dbReference>
<dbReference type="InterPro" id="IPR027417">
    <property type="entry name" value="P-loop_NTPase"/>
</dbReference>
<protein>
    <submittedName>
        <fullName evidence="3">Sulfotransferase family protein</fullName>
    </submittedName>
</protein>
<dbReference type="Proteomes" id="UP000319213">
    <property type="component" value="Unassembled WGS sequence"/>
</dbReference>
<dbReference type="OrthoDB" id="9777890at2"/>
<feature type="compositionally biased region" description="Basic and acidic residues" evidence="2">
    <location>
        <begin position="312"/>
        <end position="322"/>
    </location>
</feature>
<dbReference type="InterPro" id="IPR026634">
    <property type="entry name" value="TPST-like"/>
</dbReference>
<dbReference type="Pfam" id="PF13469">
    <property type="entry name" value="Sulfotransfer_3"/>
    <property type="match status" value="1"/>
</dbReference>
<dbReference type="EMBL" id="VFPQ01000001">
    <property type="protein sequence ID" value="TQM77672.1"/>
    <property type="molecule type" value="Genomic_DNA"/>
</dbReference>
<keyword evidence="1 3" id="KW-0808">Transferase</keyword>
<evidence type="ECO:0000313" key="3">
    <source>
        <dbReference type="EMBL" id="TQM77672.1"/>
    </source>
</evidence>
<organism evidence="3 4">
    <name type="scientific">Thermopolyspora flexuosa</name>
    <dbReference type="NCBI Taxonomy" id="103836"/>
    <lineage>
        <taxon>Bacteria</taxon>
        <taxon>Bacillati</taxon>
        <taxon>Actinomycetota</taxon>
        <taxon>Actinomycetes</taxon>
        <taxon>Streptosporangiales</taxon>
        <taxon>Streptosporangiaceae</taxon>
        <taxon>Thermopolyspora</taxon>
    </lineage>
</organism>
<gene>
    <name evidence="3" type="ORF">FHX40_4443</name>
</gene>
<evidence type="ECO:0000313" key="4">
    <source>
        <dbReference type="Proteomes" id="UP000319213"/>
    </source>
</evidence>
<name>A0A543J4D0_9ACTN</name>
<proteinExistence type="predicted"/>
<dbReference type="Gene3D" id="3.40.50.300">
    <property type="entry name" value="P-loop containing nucleotide triphosphate hydrolases"/>
    <property type="match status" value="1"/>
</dbReference>
<dbReference type="AlphaFoldDB" id="A0A543J4D0"/>
<dbReference type="PANTHER" id="PTHR12788:SF10">
    <property type="entry name" value="PROTEIN-TYROSINE SULFOTRANSFERASE"/>
    <property type="match status" value="1"/>
</dbReference>
<keyword evidence="4" id="KW-1185">Reference proteome</keyword>
<accession>A0A543J4D0</accession>
<sequence>MSWKRKVNEALVEFTGYQITRYRPEQSRPRPAAARATPAPTAPPEQVRPPADPEHDRLVKSPIFIMSPVRSGSTLLRAMLNAHSMLHAPHELHIRRLTVQFGTNLAEKAMAALGHNQADLEHLLWDRVLHRELARSGKKYIVEKTPANAFAYQRIATCWPDAKYIFLLRHPASIAQSWYEASPDKRTPEEAAEDALRYMRAVNRARKALQGLTVRYEDLTADPEAEAKRICEFLGVPYEPGMLEYGMPDVIVKGLGDWKEKIRAGKVLPGRELPKPDEIPELLRPMCVAWGYLPKEKGGSAGQSAETGTDTSTEKPDQETPA</sequence>
<reference evidence="3 4" key="1">
    <citation type="submission" date="2019-06" db="EMBL/GenBank/DDBJ databases">
        <title>Sequencing the genomes of 1000 actinobacteria strains.</title>
        <authorList>
            <person name="Klenk H.-P."/>
        </authorList>
    </citation>
    <scope>NUCLEOTIDE SEQUENCE [LARGE SCALE GENOMIC DNA]</scope>
    <source>
        <strain evidence="3 4">DSM 43186</strain>
    </source>
</reference>
<evidence type="ECO:0000256" key="1">
    <source>
        <dbReference type="ARBA" id="ARBA00022679"/>
    </source>
</evidence>
<evidence type="ECO:0000256" key="2">
    <source>
        <dbReference type="SAM" id="MobiDB-lite"/>
    </source>
</evidence>
<feature type="compositionally biased region" description="Low complexity" evidence="2">
    <location>
        <begin position="29"/>
        <end position="39"/>
    </location>
</feature>
<dbReference type="SUPFAM" id="SSF52540">
    <property type="entry name" value="P-loop containing nucleoside triphosphate hydrolases"/>
    <property type="match status" value="1"/>
</dbReference>
<dbReference type="GO" id="GO:0008476">
    <property type="term" value="F:protein-tyrosine sulfotransferase activity"/>
    <property type="evidence" value="ECO:0007669"/>
    <property type="project" value="InterPro"/>
</dbReference>
<feature type="region of interest" description="Disordered" evidence="2">
    <location>
        <begin position="294"/>
        <end position="322"/>
    </location>
</feature>
<feature type="region of interest" description="Disordered" evidence="2">
    <location>
        <begin position="22"/>
        <end position="54"/>
    </location>
</feature>